<dbReference type="CDD" id="cd07819">
    <property type="entry name" value="SRPBCC_2"/>
    <property type="match status" value="1"/>
</dbReference>
<name>A0A543CC93_9ACTN</name>
<dbReference type="Proteomes" id="UP000316096">
    <property type="component" value="Unassembled WGS sequence"/>
</dbReference>
<accession>A0A543CC93</accession>
<keyword evidence="2" id="KW-1185">Reference proteome</keyword>
<dbReference type="InterPro" id="IPR023393">
    <property type="entry name" value="START-like_dom_sf"/>
</dbReference>
<evidence type="ECO:0000313" key="1">
    <source>
        <dbReference type="EMBL" id="TQL94699.1"/>
    </source>
</evidence>
<dbReference type="PANTHER" id="PTHR39683">
    <property type="entry name" value="CONSERVED PROTEIN TB16.3"/>
    <property type="match status" value="1"/>
</dbReference>
<reference evidence="1 2" key="1">
    <citation type="submission" date="2019-06" db="EMBL/GenBank/DDBJ databases">
        <title>Sequencing the genomes of 1000 actinobacteria strains.</title>
        <authorList>
            <person name="Klenk H.-P."/>
        </authorList>
    </citation>
    <scope>NUCLEOTIDE SEQUENCE [LARGE SCALE GENOMIC DNA]</scope>
    <source>
        <strain evidence="1 2">DSM 102200</strain>
    </source>
</reference>
<sequence>MADRTSSSITINASAPEVMAVIADFPAYPGWAEGITAAEVVSTAEDGRAEQVRITLEAGPIKDTYVLAYDWADDDAVQWNLAEAGTMLTGMTGAYRLAPGDGSTEVTYELAVDVRIPMIGMVRRKAEKRIIETALKGLKRRVEA</sequence>
<protein>
    <submittedName>
        <fullName evidence="1">Polyketide cyclase/dehydrase/lipid transport protein</fullName>
    </submittedName>
</protein>
<dbReference type="Pfam" id="PF10604">
    <property type="entry name" value="Polyketide_cyc2"/>
    <property type="match status" value="1"/>
</dbReference>
<dbReference type="OrthoDB" id="5243015at2"/>
<proteinExistence type="predicted"/>
<dbReference type="SUPFAM" id="SSF55961">
    <property type="entry name" value="Bet v1-like"/>
    <property type="match status" value="1"/>
</dbReference>
<organism evidence="1 2">
    <name type="scientific">Actinoallomurus bryophytorum</name>
    <dbReference type="NCBI Taxonomy" id="1490222"/>
    <lineage>
        <taxon>Bacteria</taxon>
        <taxon>Bacillati</taxon>
        <taxon>Actinomycetota</taxon>
        <taxon>Actinomycetes</taxon>
        <taxon>Streptosporangiales</taxon>
        <taxon>Thermomonosporaceae</taxon>
        <taxon>Actinoallomurus</taxon>
    </lineage>
</organism>
<dbReference type="PANTHER" id="PTHR39683:SF4">
    <property type="entry name" value="COENZYME Q-BINDING PROTEIN COQ10 START DOMAIN-CONTAINING PROTEIN"/>
    <property type="match status" value="1"/>
</dbReference>
<dbReference type="InterPro" id="IPR019587">
    <property type="entry name" value="Polyketide_cyclase/dehydratase"/>
</dbReference>
<comment type="caution">
    <text evidence="1">The sequence shown here is derived from an EMBL/GenBank/DDBJ whole genome shotgun (WGS) entry which is preliminary data.</text>
</comment>
<evidence type="ECO:0000313" key="2">
    <source>
        <dbReference type="Proteomes" id="UP000316096"/>
    </source>
</evidence>
<dbReference type="Gene3D" id="3.30.530.20">
    <property type="match status" value="1"/>
</dbReference>
<dbReference type="EMBL" id="VFOZ01000001">
    <property type="protein sequence ID" value="TQL94699.1"/>
    <property type="molecule type" value="Genomic_DNA"/>
</dbReference>
<dbReference type="RefSeq" id="WP_141952213.1">
    <property type="nucleotide sequence ID" value="NZ_VFOZ01000001.1"/>
</dbReference>
<gene>
    <name evidence="1" type="ORF">FB559_0181</name>
</gene>
<dbReference type="AlphaFoldDB" id="A0A543CC93"/>